<dbReference type="PANTHER" id="PTHR42933:SF3">
    <property type="entry name" value="TYPE I RESTRICTION ENZYME MJAVIII METHYLASE SUBUNIT"/>
    <property type="match status" value="1"/>
</dbReference>
<keyword evidence="4" id="KW-0949">S-adenosyl-L-methionine</keyword>
<dbReference type="Proteomes" id="UP000600363">
    <property type="component" value="Unassembled WGS sequence"/>
</dbReference>
<dbReference type="AlphaFoldDB" id="A0A832RT51"/>
<dbReference type="PROSITE" id="PS00092">
    <property type="entry name" value="N6_MTASE"/>
    <property type="match status" value="1"/>
</dbReference>
<proteinExistence type="predicted"/>
<keyword evidence="3" id="KW-0808">Transferase</keyword>
<comment type="catalytic activity">
    <reaction evidence="6">
        <text>a 2'-deoxyadenosine in DNA + S-adenosyl-L-methionine = an N(6)-methyl-2'-deoxyadenosine in DNA + S-adenosyl-L-homocysteine + H(+)</text>
        <dbReference type="Rhea" id="RHEA:15197"/>
        <dbReference type="Rhea" id="RHEA-COMP:12418"/>
        <dbReference type="Rhea" id="RHEA-COMP:12419"/>
        <dbReference type="ChEBI" id="CHEBI:15378"/>
        <dbReference type="ChEBI" id="CHEBI:57856"/>
        <dbReference type="ChEBI" id="CHEBI:59789"/>
        <dbReference type="ChEBI" id="CHEBI:90615"/>
        <dbReference type="ChEBI" id="CHEBI:90616"/>
        <dbReference type="EC" id="2.1.1.72"/>
    </reaction>
</comment>
<reference evidence="9" key="1">
    <citation type="journal article" date="2020" name="bioRxiv">
        <title>A rank-normalized archaeal taxonomy based on genome phylogeny resolves widespread incomplete and uneven classifications.</title>
        <authorList>
            <person name="Rinke C."/>
            <person name="Chuvochina M."/>
            <person name="Mussig A.J."/>
            <person name="Chaumeil P.-A."/>
            <person name="Waite D.W."/>
            <person name="Whitman W.B."/>
            <person name="Parks D.H."/>
            <person name="Hugenholtz P."/>
        </authorList>
    </citation>
    <scope>NUCLEOTIDE SEQUENCE</scope>
    <source>
        <strain evidence="9">UBA12518</strain>
    </source>
</reference>
<dbReference type="GO" id="GO:0003677">
    <property type="term" value="F:DNA binding"/>
    <property type="evidence" value="ECO:0007669"/>
    <property type="project" value="InterPro"/>
</dbReference>
<evidence type="ECO:0000256" key="3">
    <source>
        <dbReference type="ARBA" id="ARBA00022679"/>
    </source>
</evidence>
<sequence>MQGKLNAFTDVEVTRDEVERVLKKAADLIRTRVDYKFILILLFLKKLSDEWWAEYRNAVERLEGEGVSEEGAKELANDKSFHKFNYPEEYTWERLRKVSASELPIKLSEALKLLANRNPELQGVVDRVDFLEFTMHRENLEILRQLFEEFSGLPLGNVSPDVLGDAYEWILRYFAPQKAKEGEVYTPREVVKLLVELLDPKPLESVYDPAAGSGGMLIHSYYHVKGEHGEGGAKKLFLYGQEVNPTTYGIAKMNAILHGIKDVELYVGDTLRSPKIKDGETFRKFDVVIANPPWNQDGYGEKTLKKAEFCDERYGYGFSPNNSADWAWIQHMVASAKEDTGRIGVVIDNGCLFRGGREKTIRQRILKDDLVECVILLPEKLFYNTGAPGAILIFNKNKPAERRGRVLFINASNEYEQHPEVRKLNRLGEGHIKKIVDAYREFKDGDGFSRVVSLDEIKENDYNLNVTLYVFPKEEVEEIDVAKEWEELKIIEEEVREVEDKVSEYLSELGFVR</sequence>
<dbReference type="InterPro" id="IPR038333">
    <property type="entry name" value="T1MK-like_N_sf"/>
</dbReference>
<dbReference type="GO" id="GO:0009007">
    <property type="term" value="F:site-specific DNA-methyltransferase (adenine-specific) activity"/>
    <property type="evidence" value="ECO:0007669"/>
    <property type="project" value="UniProtKB-EC"/>
</dbReference>
<dbReference type="Pfam" id="PF02384">
    <property type="entry name" value="N6_Mtase"/>
    <property type="match status" value="1"/>
</dbReference>
<dbReference type="InterPro" id="IPR002052">
    <property type="entry name" value="DNA_methylase_N6_adenine_CS"/>
</dbReference>
<evidence type="ECO:0000256" key="2">
    <source>
        <dbReference type="ARBA" id="ARBA00022603"/>
    </source>
</evidence>
<dbReference type="Pfam" id="PF12161">
    <property type="entry name" value="HsdM_N"/>
    <property type="match status" value="1"/>
</dbReference>
<dbReference type="InterPro" id="IPR022749">
    <property type="entry name" value="D12N6_MeTrfase_N"/>
</dbReference>
<dbReference type="InterPro" id="IPR003356">
    <property type="entry name" value="DNA_methylase_A-5"/>
</dbReference>
<evidence type="ECO:0000256" key="6">
    <source>
        <dbReference type="ARBA" id="ARBA00047942"/>
    </source>
</evidence>
<accession>A0A832RT51</accession>
<dbReference type="InterPro" id="IPR051537">
    <property type="entry name" value="DNA_Adenine_Mtase"/>
</dbReference>
<evidence type="ECO:0000259" key="8">
    <source>
        <dbReference type="Pfam" id="PF12161"/>
    </source>
</evidence>
<organism evidence="9 10">
    <name type="scientific">Methermicoccus shengliensis</name>
    <dbReference type="NCBI Taxonomy" id="660064"/>
    <lineage>
        <taxon>Archaea</taxon>
        <taxon>Methanobacteriati</taxon>
        <taxon>Methanobacteriota</taxon>
        <taxon>Stenosarchaea group</taxon>
        <taxon>Methanomicrobia</taxon>
        <taxon>Methanosarcinales</taxon>
        <taxon>Methermicoccaceae</taxon>
        <taxon>Methermicoccus</taxon>
    </lineage>
</organism>
<dbReference type="EMBL" id="DUIH01000012">
    <property type="protein sequence ID" value="HIH69715.1"/>
    <property type="molecule type" value="Genomic_DNA"/>
</dbReference>
<gene>
    <name evidence="9" type="ORF">HA299_03720</name>
</gene>
<name>A0A832RT51_9EURY</name>
<keyword evidence="2" id="KW-0489">Methyltransferase</keyword>
<evidence type="ECO:0000313" key="10">
    <source>
        <dbReference type="Proteomes" id="UP000600363"/>
    </source>
</evidence>
<dbReference type="PANTHER" id="PTHR42933">
    <property type="entry name" value="SLR6095 PROTEIN"/>
    <property type="match status" value="1"/>
</dbReference>
<dbReference type="GO" id="GO:0032259">
    <property type="term" value="P:methylation"/>
    <property type="evidence" value="ECO:0007669"/>
    <property type="project" value="UniProtKB-KW"/>
</dbReference>
<dbReference type="EC" id="2.1.1.72" evidence="1"/>
<evidence type="ECO:0000313" key="9">
    <source>
        <dbReference type="EMBL" id="HIH69715.1"/>
    </source>
</evidence>
<feature type="domain" description="DNA methylase adenine-specific" evidence="7">
    <location>
        <begin position="159"/>
        <end position="477"/>
    </location>
</feature>
<dbReference type="GO" id="GO:0008170">
    <property type="term" value="F:N-methyltransferase activity"/>
    <property type="evidence" value="ECO:0007669"/>
    <property type="project" value="InterPro"/>
</dbReference>
<feature type="domain" description="N6 adenine-specific DNA methyltransferase N-terminal" evidence="8">
    <location>
        <begin position="19"/>
        <end position="150"/>
    </location>
</feature>
<evidence type="ECO:0000256" key="1">
    <source>
        <dbReference type="ARBA" id="ARBA00011900"/>
    </source>
</evidence>
<dbReference type="PROSITE" id="PS50007">
    <property type="entry name" value="PIPLC_X_DOMAIN"/>
    <property type="match status" value="1"/>
</dbReference>
<dbReference type="PRINTS" id="PR00507">
    <property type="entry name" value="N12N6MTFRASE"/>
</dbReference>
<dbReference type="InterPro" id="IPR029063">
    <property type="entry name" value="SAM-dependent_MTases_sf"/>
</dbReference>
<dbReference type="Gene3D" id="1.20.1260.30">
    <property type="match status" value="1"/>
</dbReference>
<dbReference type="CDD" id="cd02440">
    <property type="entry name" value="AdoMet_MTases"/>
    <property type="match status" value="1"/>
</dbReference>
<evidence type="ECO:0000256" key="4">
    <source>
        <dbReference type="ARBA" id="ARBA00022691"/>
    </source>
</evidence>
<keyword evidence="5" id="KW-0680">Restriction system</keyword>
<dbReference type="GO" id="GO:0009307">
    <property type="term" value="P:DNA restriction-modification system"/>
    <property type="evidence" value="ECO:0007669"/>
    <property type="project" value="UniProtKB-KW"/>
</dbReference>
<protein>
    <recommendedName>
        <fullName evidence="1">site-specific DNA-methyltransferase (adenine-specific)</fullName>
        <ecNumber evidence="1">2.1.1.72</ecNumber>
    </recommendedName>
</protein>
<evidence type="ECO:0000256" key="5">
    <source>
        <dbReference type="ARBA" id="ARBA00022747"/>
    </source>
</evidence>
<dbReference type="Gene3D" id="3.40.50.150">
    <property type="entry name" value="Vaccinia Virus protein VP39"/>
    <property type="match status" value="1"/>
</dbReference>
<comment type="caution">
    <text evidence="9">The sequence shown here is derived from an EMBL/GenBank/DDBJ whole genome shotgun (WGS) entry which is preliminary data.</text>
</comment>
<evidence type="ECO:0000259" key="7">
    <source>
        <dbReference type="Pfam" id="PF02384"/>
    </source>
</evidence>
<dbReference type="SUPFAM" id="SSF53335">
    <property type="entry name" value="S-adenosyl-L-methionine-dependent methyltransferases"/>
    <property type="match status" value="1"/>
</dbReference>